<feature type="non-terminal residue" evidence="2">
    <location>
        <position position="223"/>
    </location>
</feature>
<keyword evidence="3" id="KW-1185">Reference proteome</keyword>
<evidence type="ECO:0000256" key="1">
    <source>
        <dbReference type="SAM" id="Phobius"/>
    </source>
</evidence>
<name>A0AAD8PKJ4_9PEZI</name>
<evidence type="ECO:0000313" key="2">
    <source>
        <dbReference type="EMBL" id="KAK1569360.1"/>
    </source>
</evidence>
<keyword evidence="1" id="KW-1133">Transmembrane helix</keyword>
<dbReference type="RefSeq" id="XP_060407613.1">
    <property type="nucleotide sequence ID" value="XM_060553342.1"/>
</dbReference>
<keyword evidence="1" id="KW-0812">Transmembrane</keyword>
<proteinExistence type="predicted"/>
<keyword evidence="1" id="KW-0472">Membrane</keyword>
<dbReference type="GeneID" id="85437582"/>
<protein>
    <submittedName>
        <fullName evidence="2">Uncharacterized protein</fullName>
    </submittedName>
</protein>
<sequence>LVIVVSGHFDSISFHVPRTIRVLVVIRCGFGSNINHQLCISGDSSFRNTELQEWQYTRHKGILYLGPGVGISIDLDRAQWAHARQAFQRGFTDSEKRRLERHFNMMRNKPRNGEWWEEWRGRVASIMGILSGGVKLAASVKASAGGGFFHLQYGMLSLKAGGAFVKGAAIISAAGPAVLVGVGVAAAIYFVRWDKPFSWFERRFPWLLNKLRDIWSIIQNWLS</sequence>
<evidence type="ECO:0000313" key="3">
    <source>
        <dbReference type="Proteomes" id="UP001230504"/>
    </source>
</evidence>
<dbReference type="EMBL" id="JAHLJV010000138">
    <property type="protein sequence ID" value="KAK1569360.1"/>
    <property type="molecule type" value="Genomic_DNA"/>
</dbReference>
<dbReference type="AlphaFoldDB" id="A0AAD8PKJ4"/>
<comment type="caution">
    <text evidence="2">The sequence shown here is derived from an EMBL/GenBank/DDBJ whole genome shotgun (WGS) entry which is preliminary data.</text>
</comment>
<gene>
    <name evidence="2" type="ORF">LY79DRAFT_496530</name>
</gene>
<reference evidence="2" key="1">
    <citation type="submission" date="2021-06" db="EMBL/GenBank/DDBJ databases">
        <title>Comparative genomics, transcriptomics and evolutionary studies reveal genomic signatures of adaptation to plant cell wall in hemibiotrophic fungi.</title>
        <authorList>
            <consortium name="DOE Joint Genome Institute"/>
            <person name="Baroncelli R."/>
            <person name="Diaz J.F."/>
            <person name="Benocci T."/>
            <person name="Peng M."/>
            <person name="Battaglia E."/>
            <person name="Haridas S."/>
            <person name="Andreopoulos W."/>
            <person name="Labutti K."/>
            <person name="Pangilinan J."/>
            <person name="Floch G.L."/>
            <person name="Makela M.R."/>
            <person name="Henrissat B."/>
            <person name="Grigoriev I.V."/>
            <person name="Crouch J.A."/>
            <person name="De Vries R.P."/>
            <person name="Sukno S.A."/>
            <person name="Thon M.R."/>
        </authorList>
    </citation>
    <scope>NUCLEOTIDE SEQUENCE</scope>
    <source>
        <strain evidence="2">CBS 125086</strain>
    </source>
</reference>
<feature type="non-terminal residue" evidence="2">
    <location>
        <position position="1"/>
    </location>
</feature>
<organism evidence="2 3">
    <name type="scientific">Colletotrichum navitas</name>
    <dbReference type="NCBI Taxonomy" id="681940"/>
    <lineage>
        <taxon>Eukaryota</taxon>
        <taxon>Fungi</taxon>
        <taxon>Dikarya</taxon>
        <taxon>Ascomycota</taxon>
        <taxon>Pezizomycotina</taxon>
        <taxon>Sordariomycetes</taxon>
        <taxon>Hypocreomycetidae</taxon>
        <taxon>Glomerellales</taxon>
        <taxon>Glomerellaceae</taxon>
        <taxon>Colletotrichum</taxon>
        <taxon>Colletotrichum graminicola species complex</taxon>
    </lineage>
</organism>
<feature type="transmembrane region" description="Helical" evidence="1">
    <location>
        <begin position="163"/>
        <end position="191"/>
    </location>
</feature>
<accession>A0AAD8PKJ4</accession>
<dbReference type="Proteomes" id="UP001230504">
    <property type="component" value="Unassembled WGS sequence"/>
</dbReference>